<accession>A0A2P5B7R9</accession>
<feature type="non-terminal residue" evidence="1">
    <location>
        <position position="1"/>
    </location>
</feature>
<dbReference type="EMBL" id="JXTB01000343">
    <property type="protein sequence ID" value="PON44806.1"/>
    <property type="molecule type" value="Genomic_DNA"/>
</dbReference>
<proteinExistence type="predicted"/>
<organism evidence="1 2">
    <name type="scientific">Parasponia andersonii</name>
    <name type="common">Sponia andersonii</name>
    <dbReference type="NCBI Taxonomy" id="3476"/>
    <lineage>
        <taxon>Eukaryota</taxon>
        <taxon>Viridiplantae</taxon>
        <taxon>Streptophyta</taxon>
        <taxon>Embryophyta</taxon>
        <taxon>Tracheophyta</taxon>
        <taxon>Spermatophyta</taxon>
        <taxon>Magnoliopsida</taxon>
        <taxon>eudicotyledons</taxon>
        <taxon>Gunneridae</taxon>
        <taxon>Pentapetalae</taxon>
        <taxon>rosids</taxon>
        <taxon>fabids</taxon>
        <taxon>Rosales</taxon>
        <taxon>Cannabaceae</taxon>
        <taxon>Parasponia</taxon>
    </lineage>
</organism>
<gene>
    <name evidence="1" type="ORF">PanWU01x14_263960</name>
</gene>
<sequence length="52" mass="5779">IWDARNKFVSDNKATIPLMILKGRRDRVIASFQSVTGELPSPPLASLPSDLR</sequence>
<dbReference type="Proteomes" id="UP000237105">
    <property type="component" value="Unassembled WGS sequence"/>
</dbReference>
<evidence type="ECO:0000313" key="1">
    <source>
        <dbReference type="EMBL" id="PON44806.1"/>
    </source>
</evidence>
<protein>
    <submittedName>
        <fullName evidence="1">Uncharacterized protein</fullName>
    </submittedName>
</protein>
<evidence type="ECO:0000313" key="2">
    <source>
        <dbReference type="Proteomes" id="UP000237105"/>
    </source>
</evidence>
<reference evidence="2" key="1">
    <citation type="submission" date="2016-06" db="EMBL/GenBank/DDBJ databases">
        <title>Parallel loss of symbiosis genes in relatives of nitrogen-fixing non-legume Parasponia.</title>
        <authorList>
            <person name="Van Velzen R."/>
            <person name="Holmer R."/>
            <person name="Bu F."/>
            <person name="Rutten L."/>
            <person name="Van Zeijl A."/>
            <person name="Liu W."/>
            <person name="Santuari L."/>
            <person name="Cao Q."/>
            <person name="Sharma T."/>
            <person name="Shen D."/>
            <person name="Roswanjaya Y."/>
            <person name="Wardhani T."/>
            <person name="Kalhor M.S."/>
            <person name="Jansen J."/>
            <person name="Van den Hoogen J."/>
            <person name="Gungor B."/>
            <person name="Hartog M."/>
            <person name="Hontelez J."/>
            <person name="Verver J."/>
            <person name="Yang W.-C."/>
            <person name="Schijlen E."/>
            <person name="Repin R."/>
            <person name="Schilthuizen M."/>
            <person name="Schranz E."/>
            <person name="Heidstra R."/>
            <person name="Miyata K."/>
            <person name="Fedorova E."/>
            <person name="Kohlen W."/>
            <person name="Bisseling T."/>
            <person name="Smit S."/>
            <person name="Geurts R."/>
        </authorList>
    </citation>
    <scope>NUCLEOTIDE SEQUENCE [LARGE SCALE GENOMIC DNA]</scope>
    <source>
        <strain evidence="2">cv. WU1-14</strain>
    </source>
</reference>
<comment type="caution">
    <text evidence="1">The sequence shown here is derived from an EMBL/GenBank/DDBJ whole genome shotgun (WGS) entry which is preliminary data.</text>
</comment>
<keyword evidence="2" id="KW-1185">Reference proteome</keyword>
<name>A0A2P5B7R9_PARAD</name>
<dbReference type="AlphaFoldDB" id="A0A2P5B7R9"/>